<dbReference type="Proteomes" id="UP001057452">
    <property type="component" value="Chromosome 15"/>
</dbReference>
<gene>
    <name evidence="1" type="ORF">KUCAC02_026307</name>
</gene>
<sequence>MWSAQRRYQGVAKKEGMSAVPPAGQRSRNMPDRQLSTSSRNRPDKCWPVHQRKYLRPGIPNAGTGLVSAEDLVEEYNGRSQDGG</sequence>
<name>A0ACB9VX37_CHAAC</name>
<accession>A0ACB9VX37</accession>
<evidence type="ECO:0000313" key="2">
    <source>
        <dbReference type="Proteomes" id="UP001057452"/>
    </source>
</evidence>
<reference evidence="1" key="1">
    <citation type="submission" date="2022-05" db="EMBL/GenBank/DDBJ databases">
        <title>Chromosome-level genome of Chaenocephalus aceratus.</title>
        <authorList>
            <person name="Park H."/>
        </authorList>
    </citation>
    <scope>NUCLEOTIDE SEQUENCE</scope>
    <source>
        <strain evidence="1">KU_202001</strain>
    </source>
</reference>
<proteinExistence type="predicted"/>
<keyword evidence="2" id="KW-1185">Reference proteome</keyword>
<organism evidence="1 2">
    <name type="scientific">Chaenocephalus aceratus</name>
    <name type="common">Blackfin icefish</name>
    <name type="synonym">Chaenichthys aceratus</name>
    <dbReference type="NCBI Taxonomy" id="36190"/>
    <lineage>
        <taxon>Eukaryota</taxon>
        <taxon>Metazoa</taxon>
        <taxon>Chordata</taxon>
        <taxon>Craniata</taxon>
        <taxon>Vertebrata</taxon>
        <taxon>Euteleostomi</taxon>
        <taxon>Actinopterygii</taxon>
        <taxon>Neopterygii</taxon>
        <taxon>Teleostei</taxon>
        <taxon>Neoteleostei</taxon>
        <taxon>Acanthomorphata</taxon>
        <taxon>Eupercaria</taxon>
        <taxon>Perciformes</taxon>
        <taxon>Notothenioidei</taxon>
        <taxon>Channichthyidae</taxon>
        <taxon>Chaenocephalus</taxon>
    </lineage>
</organism>
<evidence type="ECO:0000313" key="1">
    <source>
        <dbReference type="EMBL" id="KAI4804688.1"/>
    </source>
</evidence>
<dbReference type="EMBL" id="CM043799">
    <property type="protein sequence ID" value="KAI4804688.1"/>
    <property type="molecule type" value="Genomic_DNA"/>
</dbReference>
<protein>
    <submittedName>
        <fullName evidence="1">Uncharacterized protein</fullName>
    </submittedName>
</protein>
<comment type="caution">
    <text evidence="1">The sequence shown here is derived from an EMBL/GenBank/DDBJ whole genome shotgun (WGS) entry which is preliminary data.</text>
</comment>